<reference evidence="2 3" key="1">
    <citation type="submission" date="2020-08" db="EMBL/GenBank/DDBJ databases">
        <title>Genome public.</title>
        <authorList>
            <person name="Liu C."/>
            <person name="Sun Q."/>
        </authorList>
    </citation>
    <scope>NUCLEOTIDE SEQUENCE [LARGE SCALE GENOMIC DNA]</scope>
    <source>
        <strain evidence="2 3">NSJ-66</strain>
    </source>
</reference>
<feature type="transmembrane region" description="Helical" evidence="1">
    <location>
        <begin position="328"/>
        <end position="350"/>
    </location>
</feature>
<keyword evidence="1" id="KW-0812">Transmembrane</keyword>
<sequence>MAVSIKGKVKASFLSAGNSARERSDGAGGGVSRGGSVFSGGGIRSGMSGMGALYHKEMSDHIHSKRFLIVLLLILLTSCASIYGALSSLSSETTSDSGYIFLKLFTLSGNSIPSFTSFIALLGPFVGLALGFDAINSERSEGTLNRLVAQPIYRDAVINGKFLAGATIIFLMVFSMGLIAGAVGLLATGIPPSGEELGRVLILLFFTSVYICFWLALSILFSVLCRHAATSAMVVIALWIFFALFMTLVVSIAANVLYPMGQTATASQILANYNCQMNLNRLSPYYLYSEAVSTIMNPQVRSTNIILPQQLSGAINGYLSLGQSLLLVWPHLTGLLALTAVVFAVSYISFMRKEIRGR</sequence>
<name>A0ABR7H4V3_9FIRM</name>
<feature type="transmembrane region" description="Helical" evidence="1">
    <location>
        <begin position="236"/>
        <end position="258"/>
    </location>
</feature>
<keyword evidence="3" id="KW-1185">Reference proteome</keyword>
<gene>
    <name evidence="2" type="ORF">H8S75_09270</name>
</gene>
<feature type="transmembrane region" description="Helical" evidence="1">
    <location>
        <begin position="162"/>
        <end position="188"/>
    </location>
</feature>
<dbReference type="RefSeq" id="WP_187020967.1">
    <property type="nucleotide sequence ID" value="NZ_JACOPB010000003.1"/>
</dbReference>
<organism evidence="2 3">
    <name type="scientific">Hungatella hominis</name>
    <dbReference type="NCBI Taxonomy" id="2763050"/>
    <lineage>
        <taxon>Bacteria</taxon>
        <taxon>Bacillati</taxon>
        <taxon>Bacillota</taxon>
        <taxon>Clostridia</taxon>
        <taxon>Lachnospirales</taxon>
        <taxon>Lachnospiraceae</taxon>
        <taxon>Hungatella</taxon>
    </lineage>
</organism>
<accession>A0ABR7H4V3</accession>
<dbReference type="EMBL" id="JACOPB010000003">
    <property type="protein sequence ID" value="MBC5708141.1"/>
    <property type="molecule type" value="Genomic_DNA"/>
</dbReference>
<dbReference type="Pfam" id="PF12679">
    <property type="entry name" value="ABC2_membrane_2"/>
    <property type="match status" value="1"/>
</dbReference>
<evidence type="ECO:0000313" key="3">
    <source>
        <dbReference type="Proteomes" id="UP000634672"/>
    </source>
</evidence>
<dbReference type="PANTHER" id="PTHR43471:SF14">
    <property type="entry name" value="ABC-2 TYPE TRANSPORT SYSTEM PERMEASE PROTEIN"/>
    <property type="match status" value="1"/>
</dbReference>
<dbReference type="PANTHER" id="PTHR43471">
    <property type="entry name" value="ABC TRANSPORTER PERMEASE"/>
    <property type="match status" value="1"/>
</dbReference>
<feature type="transmembrane region" description="Helical" evidence="1">
    <location>
        <begin position="67"/>
        <end position="86"/>
    </location>
</feature>
<proteinExistence type="predicted"/>
<evidence type="ECO:0000313" key="2">
    <source>
        <dbReference type="EMBL" id="MBC5708141.1"/>
    </source>
</evidence>
<evidence type="ECO:0000256" key="1">
    <source>
        <dbReference type="SAM" id="Phobius"/>
    </source>
</evidence>
<feature type="transmembrane region" description="Helical" evidence="1">
    <location>
        <begin position="200"/>
        <end position="224"/>
    </location>
</feature>
<keyword evidence="1" id="KW-0472">Membrane</keyword>
<keyword evidence="1" id="KW-1133">Transmembrane helix</keyword>
<comment type="caution">
    <text evidence="2">The sequence shown here is derived from an EMBL/GenBank/DDBJ whole genome shotgun (WGS) entry which is preliminary data.</text>
</comment>
<protein>
    <submittedName>
        <fullName evidence="2">ABC transporter permease</fullName>
    </submittedName>
</protein>
<dbReference type="Proteomes" id="UP000634672">
    <property type="component" value="Unassembled WGS sequence"/>
</dbReference>
<feature type="transmembrane region" description="Helical" evidence="1">
    <location>
        <begin position="112"/>
        <end position="132"/>
    </location>
</feature>